<sequence length="147" mass="17252">MDIEHIKINLEKRYKKNGLIYSLGNPLSEKELNLAEERLNLILPNQLKIFYKCYNGLKVDKPGLQIFPINDLELNNDKIINFALMDNKHMIAFDTSHLNDANQWNIINPKNNYLITLTFASFWSNKIWAWIDKHRAIWQAYDASDTG</sequence>
<dbReference type="AlphaFoldDB" id="A0A401FSK2"/>
<comment type="caution">
    <text evidence="2">The sequence shown here is derived from an EMBL/GenBank/DDBJ whole genome shotgun (WGS) entry which is preliminary data.</text>
</comment>
<dbReference type="SUPFAM" id="SSF160631">
    <property type="entry name" value="SMI1/KNR4-like"/>
    <property type="match status" value="1"/>
</dbReference>
<accession>A0A401FSK2</accession>
<organism evidence="2 3">
    <name type="scientific">Desulfonema ishimotonii</name>
    <dbReference type="NCBI Taxonomy" id="45657"/>
    <lineage>
        <taxon>Bacteria</taxon>
        <taxon>Pseudomonadati</taxon>
        <taxon>Thermodesulfobacteriota</taxon>
        <taxon>Desulfobacteria</taxon>
        <taxon>Desulfobacterales</taxon>
        <taxon>Desulfococcaceae</taxon>
        <taxon>Desulfonema</taxon>
    </lineage>
</organism>
<dbReference type="RefSeq" id="WP_124327405.1">
    <property type="nucleotide sequence ID" value="NZ_BEXT01000001.1"/>
</dbReference>
<reference evidence="3" key="1">
    <citation type="submission" date="2017-11" db="EMBL/GenBank/DDBJ databases">
        <authorList>
            <person name="Watanabe M."/>
            <person name="Kojima H."/>
        </authorList>
    </citation>
    <scope>NUCLEOTIDE SEQUENCE [LARGE SCALE GENOMIC DNA]</scope>
    <source>
        <strain evidence="3">Tokyo 01</strain>
    </source>
</reference>
<dbReference type="EMBL" id="BEXT01000001">
    <property type="protein sequence ID" value="GBC59936.1"/>
    <property type="molecule type" value="Genomic_DNA"/>
</dbReference>
<name>A0A401FSK2_9BACT</name>
<feature type="domain" description="Knr4/Smi1-like" evidence="1">
    <location>
        <begin position="26"/>
        <end position="133"/>
    </location>
</feature>
<dbReference type="Pfam" id="PF09346">
    <property type="entry name" value="SMI1_KNR4"/>
    <property type="match status" value="1"/>
</dbReference>
<dbReference type="Proteomes" id="UP000288096">
    <property type="component" value="Unassembled WGS sequence"/>
</dbReference>
<evidence type="ECO:0000313" key="2">
    <source>
        <dbReference type="EMBL" id="GBC59936.1"/>
    </source>
</evidence>
<dbReference type="Gene3D" id="3.40.1580.10">
    <property type="entry name" value="SMI1/KNR4-like"/>
    <property type="match status" value="1"/>
</dbReference>
<keyword evidence="3" id="KW-1185">Reference proteome</keyword>
<dbReference type="InterPro" id="IPR018958">
    <property type="entry name" value="Knr4/Smi1-like_dom"/>
</dbReference>
<dbReference type="OrthoDB" id="1494506at2"/>
<gene>
    <name evidence="2" type="ORF">DENIS_0878</name>
</gene>
<proteinExistence type="predicted"/>
<dbReference type="SMART" id="SM00860">
    <property type="entry name" value="SMI1_KNR4"/>
    <property type="match status" value="1"/>
</dbReference>
<evidence type="ECO:0000259" key="1">
    <source>
        <dbReference type="SMART" id="SM00860"/>
    </source>
</evidence>
<protein>
    <recommendedName>
        <fullName evidence="1">Knr4/Smi1-like domain-containing protein</fullName>
    </recommendedName>
</protein>
<dbReference type="InterPro" id="IPR037883">
    <property type="entry name" value="Knr4/Smi1-like_sf"/>
</dbReference>
<reference evidence="3" key="2">
    <citation type="submission" date="2019-01" db="EMBL/GenBank/DDBJ databases">
        <title>Genome sequence of Desulfonema ishimotonii strain Tokyo 01.</title>
        <authorList>
            <person name="Fukui M."/>
        </authorList>
    </citation>
    <scope>NUCLEOTIDE SEQUENCE [LARGE SCALE GENOMIC DNA]</scope>
    <source>
        <strain evidence="3">Tokyo 01</strain>
    </source>
</reference>
<evidence type="ECO:0000313" key="3">
    <source>
        <dbReference type="Proteomes" id="UP000288096"/>
    </source>
</evidence>